<comment type="caution">
    <text evidence="2">The sequence shown here is derived from an EMBL/GenBank/DDBJ whole genome shotgun (WGS) entry which is preliminary data.</text>
</comment>
<keyword evidence="3" id="KW-1185">Reference proteome</keyword>
<evidence type="ECO:0008006" key="4">
    <source>
        <dbReference type="Google" id="ProtNLM"/>
    </source>
</evidence>
<sequence>MAKSKDDITYGTAQARLSEDDAVRVSYKGGVPLEGGKIADSEPIELFSSAYNIQKQPRRAEETAADSRRRDATAAPPSSDKNQADQHRQDTLQR</sequence>
<dbReference type="GO" id="GO:0010162">
    <property type="term" value="P:seed dormancy process"/>
    <property type="evidence" value="ECO:0007669"/>
    <property type="project" value="InterPro"/>
</dbReference>
<dbReference type="OrthoDB" id="1653447at2759"/>
<protein>
    <recommendedName>
        <fullName evidence="4">Seed maturation protein</fullName>
    </recommendedName>
</protein>
<dbReference type="InterPro" id="IPR044984">
    <property type="entry name" value="SMP1"/>
</dbReference>
<accession>A0A9P1E3P5</accession>
<feature type="region of interest" description="Disordered" evidence="1">
    <location>
        <begin position="49"/>
        <end position="94"/>
    </location>
</feature>
<proteinExistence type="predicted"/>
<evidence type="ECO:0000256" key="1">
    <source>
        <dbReference type="SAM" id="MobiDB-lite"/>
    </source>
</evidence>
<evidence type="ECO:0000313" key="3">
    <source>
        <dbReference type="Proteomes" id="UP001152484"/>
    </source>
</evidence>
<dbReference type="PANTHER" id="PTHR37732:SF2">
    <property type="entry name" value="SEED MATURATION PROTEIN 1"/>
    <property type="match status" value="1"/>
</dbReference>
<feature type="compositionally biased region" description="Basic and acidic residues" evidence="1">
    <location>
        <begin position="82"/>
        <end position="94"/>
    </location>
</feature>
<dbReference type="Proteomes" id="UP001152484">
    <property type="component" value="Unassembled WGS sequence"/>
</dbReference>
<reference evidence="2" key="1">
    <citation type="submission" date="2022-07" db="EMBL/GenBank/DDBJ databases">
        <authorList>
            <person name="Macas J."/>
            <person name="Novak P."/>
            <person name="Neumann P."/>
        </authorList>
    </citation>
    <scope>NUCLEOTIDE SEQUENCE</scope>
</reference>
<feature type="compositionally biased region" description="Basic and acidic residues" evidence="1">
    <location>
        <begin position="58"/>
        <end position="72"/>
    </location>
</feature>
<evidence type="ECO:0000313" key="2">
    <source>
        <dbReference type="EMBL" id="CAH9076257.1"/>
    </source>
</evidence>
<dbReference type="PANTHER" id="PTHR37732">
    <property type="entry name" value="OS08G0104400 PROTEIN"/>
    <property type="match status" value="1"/>
</dbReference>
<dbReference type="EMBL" id="CAMAPE010000010">
    <property type="protein sequence ID" value="CAH9076257.1"/>
    <property type="molecule type" value="Genomic_DNA"/>
</dbReference>
<name>A0A9P1E3P5_CUSEU</name>
<dbReference type="AlphaFoldDB" id="A0A9P1E3P5"/>
<organism evidence="2 3">
    <name type="scientific">Cuscuta europaea</name>
    <name type="common">European dodder</name>
    <dbReference type="NCBI Taxonomy" id="41803"/>
    <lineage>
        <taxon>Eukaryota</taxon>
        <taxon>Viridiplantae</taxon>
        <taxon>Streptophyta</taxon>
        <taxon>Embryophyta</taxon>
        <taxon>Tracheophyta</taxon>
        <taxon>Spermatophyta</taxon>
        <taxon>Magnoliopsida</taxon>
        <taxon>eudicotyledons</taxon>
        <taxon>Gunneridae</taxon>
        <taxon>Pentapetalae</taxon>
        <taxon>asterids</taxon>
        <taxon>lamiids</taxon>
        <taxon>Solanales</taxon>
        <taxon>Convolvulaceae</taxon>
        <taxon>Cuscuteae</taxon>
        <taxon>Cuscuta</taxon>
        <taxon>Cuscuta subgen. Cuscuta</taxon>
    </lineage>
</organism>
<gene>
    <name evidence="2" type="ORF">CEURO_LOCUS5763</name>
</gene>